<evidence type="ECO:0000256" key="2">
    <source>
        <dbReference type="ARBA" id="ARBA00022741"/>
    </source>
</evidence>
<dbReference type="SUPFAM" id="SSF52540">
    <property type="entry name" value="P-loop containing nucleoside triphosphate hydrolases"/>
    <property type="match status" value="1"/>
</dbReference>
<evidence type="ECO:0000313" key="6">
    <source>
        <dbReference type="Proteomes" id="UP000190285"/>
    </source>
</evidence>
<keyword evidence="6" id="KW-1185">Reference proteome</keyword>
<dbReference type="InterPro" id="IPR027417">
    <property type="entry name" value="P-loop_NTPase"/>
</dbReference>
<dbReference type="GO" id="GO:0005524">
    <property type="term" value="F:ATP binding"/>
    <property type="evidence" value="ECO:0007669"/>
    <property type="project" value="UniProtKB-KW"/>
</dbReference>
<name>A0A1T5LYJ1_9FIRM</name>
<dbReference type="Gene3D" id="3.40.50.300">
    <property type="entry name" value="P-loop containing nucleotide triphosphate hydrolases"/>
    <property type="match status" value="1"/>
</dbReference>
<evidence type="ECO:0000256" key="1">
    <source>
        <dbReference type="ARBA" id="ARBA00006216"/>
    </source>
</evidence>
<dbReference type="InterPro" id="IPR010230">
    <property type="entry name" value="FeS-cluster_ATPase_SufC"/>
</dbReference>
<dbReference type="GO" id="GO:0016887">
    <property type="term" value="F:ATP hydrolysis activity"/>
    <property type="evidence" value="ECO:0007669"/>
    <property type="project" value="InterPro"/>
</dbReference>
<dbReference type="Pfam" id="PF00005">
    <property type="entry name" value="ABC_tran"/>
    <property type="match status" value="1"/>
</dbReference>
<dbReference type="AlphaFoldDB" id="A0A1T5LYJ1"/>
<organism evidence="5 6">
    <name type="scientific">Maledivibacter halophilus</name>
    <dbReference type="NCBI Taxonomy" id="36842"/>
    <lineage>
        <taxon>Bacteria</taxon>
        <taxon>Bacillati</taxon>
        <taxon>Bacillota</taxon>
        <taxon>Clostridia</taxon>
        <taxon>Peptostreptococcales</taxon>
        <taxon>Caminicellaceae</taxon>
        <taxon>Maledivibacter</taxon>
    </lineage>
</organism>
<dbReference type="InterPro" id="IPR003439">
    <property type="entry name" value="ABC_transporter-like_ATP-bd"/>
</dbReference>
<keyword evidence="3 5" id="KW-0067">ATP-binding</keyword>
<evidence type="ECO:0000259" key="4">
    <source>
        <dbReference type="PROSITE" id="PS50893"/>
    </source>
</evidence>
<proteinExistence type="inferred from homology"/>
<dbReference type="PANTHER" id="PTHR43204:SF1">
    <property type="entry name" value="ABC TRANSPORTER I FAMILY MEMBER 6, CHLOROPLASTIC"/>
    <property type="match status" value="1"/>
</dbReference>
<accession>A0A1T5LYJ1</accession>
<dbReference type="InterPro" id="IPR003593">
    <property type="entry name" value="AAA+_ATPase"/>
</dbReference>
<dbReference type="Proteomes" id="UP000190285">
    <property type="component" value="Unassembled WGS sequence"/>
</dbReference>
<evidence type="ECO:0000313" key="5">
    <source>
        <dbReference type="EMBL" id="SKC81051.1"/>
    </source>
</evidence>
<dbReference type="OrthoDB" id="9806149at2"/>
<dbReference type="RefSeq" id="WP_079493346.1">
    <property type="nucleotide sequence ID" value="NZ_FUZT01000009.1"/>
</dbReference>
<dbReference type="SMART" id="SM00382">
    <property type="entry name" value="AAA"/>
    <property type="match status" value="1"/>
</dbReference>
<sequence length="233" mass="26437">MSFLRINNLSTQVDGKDILKKINLKIEKGETHVLLGANASGKSTLLYTLMGFPKYNVVEGNIVFNGKNITGLEIEERARMGIAAVYQNPPAINVKLSKLLDKISKRKIELEGTKELMEREVNIGFSGGERKLSEVIQVISLNPEFIILDELDAGLDIKNLERLSSIIKKELDGKSILLITHRGRALRFFKPDFAHVMLKGEIVCSSKNWQKIWKTIEEDGYERCKRCELYSNR</sequence>
<reference evidence="5 6" key="1">
    <citation type="submission" date="2017-02" db="EMBL/GenBank/DDBJ databases">
        <authorList>
            <person name="Peterson S.W."/>
        </authorList>
    </citation>
    <scope>NUCLEOTIDE SEQUENCE [LARGE SCALE GENOMIC DNA]</scope>
    <source>
        <strain evidence="5 6">M1</strain>
    </source>
</reference>
<dbReference type="STRING" id="36842.SAMN02194393_03533"/>
<evidence type="ECO:0000256" key="3">
    <source>
        <dbReference type="ARBA" id="ARBA00022840"/>
    </source>
</evidence>
<comment type="similarity">
    <text evidence="1">Belongs to the ABC transporter superfamily. Ycf16 family.</text>
</comment>
<feature type="domain" description="ABC transporter" evidence="4">
    <location>
        <begin position="4"/>
        <end position="224"/>
    </location>
</feature>
<gene>
    <name evidence="5" type="ORF">SAMN02194393_03533</name>
</gene>
<keyword evidence="2" id="KW-0547">Nucleotide-binding</keyword>
<protein>
    <submittedName>
        <fullName evidence="5">Fe-S cluster assembly ATP-binding protein</fullName>
    </submittedName>
</protein>
<dbReference type="PANTHER" id="PTHR43204">
    <property type="entry name" value="ABC TRANSPORTER I FAMILY MEMBER 6, CHLOROPLASTIC"/>
    <property type="match status" value="1"/>
</dbReference>
<dbReference type="PROSITE" id="PS50893">
    <property type="entry name" value="ABC_TRANSPORTER_2"/>
    <property type="match status" value="1"/>
</dbReference>
<dbReference type="EMBL" id="FUZT01000009">
    <property type="protein sequence ID" value="SKC81051.1"/>
    <property type="molecule type" value="Genomic_DNA"/>
</dbReference>